<evidence type="ECO:0000313" key="4">
    <source>
        <dbReference type="Proteomes" id="UP001174208"/>
    </source>
</evidence>
<feature type="region of interest" description="Disordered" evidence="1">
    <location>
        <begin position="1"/>
        <end position="25"/>
    </location>
</feature>
<feature type="transmembrane region" description="Helical" evidence="2">
    <location>
        <begin position="458"/>
        <end position="479"/>
    </location>
</feature>
<feature type="transmembrane region" description="Helical" evidence="2">
    <location>
        <begin position="491"/>
        <end position="513"/>
    </location>
</feature>
<feature type="transmembrane region" description="Helical" evidence="2">
    <location>
        <begin position="309"/>
        <end position="325"/>
    </location>
</feature>
<protein>
    <submittedName>
        <fullName evidence="3">Uncharacterized protein</fullName>
    </submittedName>
</protein>
<feature type="transmembrane region" description="Helical" evidence="2">
    <location>
        <begin position="359"/>
        <end position="378"/>
    </location>
</feature>
<feature type="transmembrane region" description="Helical" evidence="2">
    <location>
        <begin position="398"/>
        <end position="417"/>
    </location>
</feature>
<accession>A0ABT8KAF9</accession>
<keyword evidence="4" id="KW-1185">Reference proteome</keyword>
<evidence type="ECO:0000313" key="3">
    <source>
        <dbReference type="EMBL" id="MDN4614433.1"/>
    </source>
</evidence>
<feature type="transmembrane region" description="Helical" evidence="2">
    <location>
        <begin position="78"/>
        <end position="96"/>
    </location>
</feature>
<feature type="transmembrane region" description="Helical" evidence="2">
    <location>
        <begin position="102"/>
        <end position="123"/>
    </location>
</feature>
<keyword evidence="2" id="KW-0472">Membrane</keyword>
<feature type="transmembrane region" description="Helical" evidence="2">
    <location>
        <begin position="429"/>
        <end position="446"/>
    </location>
</feature>
<evidence type="ECO:0000256" key="1">
    <source>
        <dbReference type="SAM" id="MobiDB-lite"/>
    </source>
</evidence>
<dbReference type="Proteomes" id="UP001174208">
    <property type="component" value="Unassembled WGS sequence"/>
</dbReference>
<proteinExistence type="predicted"/>
<keyword evidence="2" id="KW-1133">Transmembrane helix</keyword>
<comment type="caution">
    <text evidence="3">The sequence shown here is derived from an EMBL/GenBank/DDBJ whole genome shotgun (WGS) entry which is preliminary data.</text>
</comment>
<feature type="transmembrane region" description="Helical" evidence="2">
    <location>
        <begin position="283"/>
        <end position="302"/>
    </location>
</feature>
<feature type="compositionally biased region" description="Basic residues" evidence="1">
    <location>
        <begin position="9"/>
        <end position="25"/>
    </location>
</feature>
<feature type="transmembrane region" description="Helical" evidence="2">
    <location>
        <begin position="27"/>
        <end position="47"/>
    </location>
</feature>
<dbReference type="RefSeq" id="WP_301211052.1">
    <property type="nucleotide sequence ID" value="NZ_JAROCF010000001.1"/>
</dbReference>
<feature type="transmembrane region" description="Helical" evidence="2">
    <location>
        <begin position="53"/>
        <end position="71"/>
    </location>
</feature>
<feature type="transmembrane region" description="Helical" evidence="2">
    <location>
        <begin position="258"/>
        <end position="277"/>
    </location>
</feature>
<keyword evidence="2" id="KW-0812">Transmembrane</keyword>
<feature type="transmembrane region" description="Helical" evidence="2">
    <location>
        <begin position="135"/>
        <end position="156"/>
    </location>
</feature>
<name>A0ABT8KAF9_9MICO</name>
<gene>
    <name evidence="3" type="ORF">P5G50_08215</name>
</gene>
<evidence type="ECO:0000256" key="2">
    <source>
        <dbReference type="SAM" id="Phobius"/>
    </source>
</evidence>
<dbReference type="EMBL" id="JAROCF010000001">
    <property type="protein sequence ID" value="MDN4614433.1"/>
    <property type="molecule type" value="Genomic_DNA"/>
</dbReference>
<feature type="transmembrane region" description="Helical" evidence="2">
    <location>
        <begin position="331"/>
        <end position="347"/>
    </location>
</feature>
<organism evidence="3 4">
    <name type="scientific">Leifsonia williamsii</name>
    <dbReference type="NCBI Taxonomy" id="3035919"/>
    <lineage>
        <taxon>Bacteria</taxon>
        <taxon>Bacillati</taxon>
        <taxon>Actinomycetota</taxon>
        <taxon>Actinomycetes</taxon>
        <taxon>Micrococcales</taxon>
        <taxon>Microbacteriaceae</taxon>
        <taxon>Leifsonia</taxon>
    </lineage>
</organism>
<feature type="transmembrane region" description="Helical" evidence="2">
    <location>
        <begin position="226"/>
        <end position="246"/>
    </location>
</feature>
<sequence>MDTISRGSTGRRGRRSERRRSERRRSASRWVTAGVLAVLAAAAGWLALSGGTVWPLALVAALAVAAGVAGWAGWTLGVAAGVVVPLTAESSAVHVFPPLRLGLVIGDAVLLLAVAAAGLALLLPARRFRLPRRGAWLGLAVASPVPVALGVFFALLPTVRDGHALSWAMRNDAVWNLVTARFILTDDGLVPDLHPNPSPLTAVLLAAGMAPGRPGSDAPGLLQHDIAGMAGVLALSTIAAALLAGLVAARMVSPAHPVLRSLGAVLASALIASWLVAGFTFQLGFYNAMPTIACLLACWLAWLGSARRPAVAIAVLLVGATALLALWAFLALIPAALAAAAALRWLVVRGERRRVRIGWGGWIAVALAAVQLAAYVLLFSLPDLTREAGALSQGGTMAPVTPALLFVLLGIGLALAGATATRPAARSELLGVAAIAVAATAAYLYLGREVRPGAYGWGYYPAKLVWFSGILLLVVVLGLALDRVARVPLGVWSRVAAVAGTVVALVAVAASVLPKPPQPGALVPYLDIAGGTGVASGDDVLGTLFALPDPAAAKTMVVGYEDWRAEGFLNSWLLGASATDDRDPIREYAYSLNTTDREAVCDAVRAWGDGVVIRTRVADLARQLQAQCPAVRVTVVVGAIR</sequence>
<reference evidence="3" key="1">
    <citation type="submission" date="2023-06" db="EMBL/GenBank/DDBJ databases">
        <title>MT1 and MT2 Draft Genomes of Novel Species.</title>
        <authorList>
            <person name="Venkateswaran K."/>
        </authorList>
    </citation>
    <scope>NUCLEOTIDE SEQUENCE</scope>
    <source>
        <strain evidence="3">F6_8S_P_1B</strain>
    </source>
</reference>